<evidence type="ECO:0000313" key="2">
    <source>
        <dbReference type="Proteomes" id="UP000052268"/>
    </source>
</evidence>
<keyword evidence="2" id="KW-1185">Reference proteome</keyword>
<name>A0A0J7Y958_9SPHN</name>
<dbReference type="PATRIC" id="fig|1114963.3.peg.1281"/>
<protein>
    <submittedName>
        <fullName evidence="1">Uncharacterized protein</fullName>
    </submittedName>
</protein>
<sequence length="303" mass="33861">MSTGYFTDREYGVRPAVSEAVDERVWGALHALIDMRIGSGAFGFRFTDQCPDGNGPCGCDRQAFAQFLQAEVPWIDWPLRRSELPETPVVLDLLEFCAKAVGEPILGSYHSYHGHYHMTWDRAAGLASFIADVNLLFQRNGIAFKLDPDGRAQRILPQPVAQALGWQMFDTGEAELDRLLEYARSRFLSPKLDDRRDATEKLWDAFERMKTVEPGADKRAQADALLDRAAAPGTRMRDALAEEAKTLTSIGNTLRIRHSEVTQEMIDCSEQLDWLFVRMFGFVRLLLLASGRSAHPPAGAGSN</sequence>
<organism evidence="1 2">
    <name type="scientific">Novosphingobium barchaimii LL02</name>
    <dbReference type="NCBI Taxonomy" id="1114963"/>
    <lineage>
        <taxon>Bacteria</taxon>
        <taxon>Pseudomonadati</taxon>
        <taxon>Pseudomonadota</taxon>
        <taxon>Alphaproteobacteria</taxon>
        <taxon>Sphingomonadales</taxon>
        <taxon>Sphingomonadaceae</taxon>
        <taxon>Novosphingobium</taxon>
    </lineage>
</organism>
<reference evidence="1 2" key="1">
    <citation type="journal article" date="2015" name="G3 (Bethesda)">
        <title>Insights into Ongoing Evolution of the Hexachlorocyclohexane Catabolic Pathway from Comparative Genomics of Ten Sphingomonadaceae Strains.</title>
        <authorList>
            <person name="Pearce S.L."/>
            <person name="Oakeshott J.G."/>
            <person name="Pandey G."/>
        </authorList>
    </citation>
    <scope>NUCLEOTIDE SEQUENCE [LARGE SCALE GENOMIC DNA]</scope>
    <source>
        <strain evidence="1 2">LL02</strain>
    </source>
</reference>
<dbReference type="AlphaFoldDB" id="A0A0J7Y958"/>
<dbReference type="Proteomes" id="UP000052268">
    <property type="component" value="Unassembled WGS sequence"/>
</dbReference>
<comment type="caution">
    <text evidence="1">The sequence shown here is derived from an EMBL/GenBank/DDBJ whole genome shotgun (WGS) entry which is preliminary data.</text>
</comment>
<dbReference type="EMBL" id="JACU01000002">
    <property type="protein sequence ID" value="KMS59868.1"/>
    <property type="molecule type" value="Genomic_DNA"/>
</dbReference>
<gene>
    <name evidence="1" type="ORF">V474_11870</name>
</gene>
<proteinExistence type="predicted"/>
<dbReference type="RefSeq" id="WP_082699602.1">
    <property type="nucleotide sequence ID" value="NZ_KQ130452.1"/>
</dbReference>
<dbReference type="OrthoDB" id="5106738at2"/>
<evidence type="ECO:0000313" key="1">
    <source>
        <dbReference type="EMBL" id="KMS59868.1"/>
    </source>
</evidence>
<accession>A0A0J7Y958</accession>